<evidence type="ECO:0000256" key="2">
    <source>
        <dbReference type="ARBA" id="ARBA00007813"/>
    </source>
</evidence>
<comment type="subunit">
    <text evidence="9">Component of the Mediator complex.</text>
</comment>
<comment type="subcellular location">
    <subcellularLocation>
        <location evidence="1 9">Nucleus</location>
    </subcellularLocation>
</comment>
<evidence type="ECO:0000256" key="5">
    <source>
        <dbReference type="ARBA" id="ARBA00023159"/>
    </source>
</evidence>
<dbReference type="Pfam" id="PF08638">
    <property type="entry name" value="Med14"/>
    <property type="match status" value="1"/>
</dbReference>
<keyword evidence="4 9" id="KW-0805">Transcription regulation</keyword>
<feature type="region of interest" description="Disordered" evidence="10">
    <location>
        <begin position="1145"/>
        <end position="1174"/>
    </location>
</feature>
<dbReference type="PANTHER" id="PTHR12809:SF2">
    <property type="entry name" value="MEDIATOR OF RNA POLYMERASE II TRANSCRIPTION SUBUNIT 14"/>
    <property type="match status" value="1"/>
</dbReference>
<comment type="function">
    <text evidence="9">Component of the Mediator complex, a coactivator involved in the regulated transcription of nearly all RNA polymerase II-dependent genes. Mediator functions as a bridge to convey information from gene-specific regulatory proteins to the basal RNA polymerase II transcription machinery. Mediator is recruited to promoters by direct interactions with regulatory proteins and serves as a scaffold for the assembly of a functional preinitiation complex with RNA polymerase II and the general transcription factors.</text>
</comment>
<dbReference type="GO" id="GO:0003712">
    <property type="term" value="F:transcription coregulator activity"/>
    <property type="evidence" value="ECO:0007669"/>
    <property type="project" value="UniProtKB-UniRule"/>
</dbReference>
<proteinExistence type="inferred from homology"/>
<keyword evidence="7 9" id="KW-0539">Nucleus</keyword>
<dbReference type="GO" id="GO:0006357">
    <property type="term" value="P:regulation of transcription by RNA polymerase II"/>
    <property type="evidence" value="ECO:0007669"/>
    <property type="project" value="InterPro"/>
</dbReference>
<name>A0A1Y1WSX9_9FUNG</name>
<dbReference type="InterPro" id="IPR013947">
    <property type="entry name" value="Mediator_Med14"/>
</dbReference>
<evidence type="ECO:0000256" key="4">
    <source>
        <dbReference type="ARBA" id="ARBA00023015"/>
    </source>
</evidence>
<evidence type="ECO:0000256" key="1">
    <source>
        <dbReference type="ARBA" id="ARBA00004123"/>
    </source>
</evidence>
<reference evidence="12 13" key="1">
    <citation type="submission" date="2016-08" db="EMBL/GenBank/DDBJ databases">
        <title>A Parts List for Fungal Cellulosomes Revealed by Comparative Genomics.</title>
        <authorList>
            <consortium name="DOE Joint Genome Institute"/>
            <person name="Haitjema C.H."/>
            <person name="Gilmore S.P."/>
            <person name="Henske J.K."/>
            <person name="Solomon K.V."/>
            <person name="De Groot R."/>
            <person name="Kuo A."/>
            <person name="Mondo S.J."/>
            <person name="Salamov A.A."/>
            <person name="Labutti K."/>
            <person name="Zhao Z."/>
            <person name="Chiniquy J."/>
            <person name="Barry K."/>
            <person name="Brewer H.M."/>
            <person name="Purvine S.O."/>
            <person name="Wright A.T."/>
            <person name="Boxma B."/>
            <person name="Van Alen T."/>
            <person name="Hackstein J.H."/>
            <person name="Baker S.E."/>
            <person name="Grigoriev I.V."/>
            <person name="O'Malley M.A."/>
        </authorList>
    </citation>
    <scope>NUCLEOTIDE SEQUENCE [LARGE SCALE GENOMIC DNA]</scope>
    <source>
        <strain evidence="12 13">S4</strain>
    </source>
</reference>
<protein>
    <recommendedName>
        <fullName evidence="3 9">Mediator of RNA polymerase II transcription subunit 14</fullName>
    </recommendedName>
    <alternativeName>
        <fullName evidence="8 9">Mediator complex subunit 14</fullName>
    </alternativeName>
</protein>
<sequence length="1474" mass="170595">MNGDDNINDLNINSIQNDFDLLPKNEANLIPLKLIYERVIQNYYSELQNLSETLPTKSNEQKKVEIFKLVQNLNQSAVKLLVLIRWAKQSKEVLKCKNICDFLEEQNSYFRGAADALFTVHQEMNLARIPNFDIPTAVDVLTTGTYSRLPTIIKEPISLPPLKNEEIKDAIEKLEDVTRLRLLCEEIIPKPMKKNYVIENGSVRFTVENEFEVTLKLEGKQQDNWKLLDLKIFVKPDDNLNHDLIMPLQEYQLENIKINAQNSIRTDITNPNSNLPSSNSLNPTQNSTSNQITNTSTNNNNNNNNTSEGDKPTKPKKIWPLIEIYRYLHSFCLSMHLEIFSLQVDYLIKTRWANQLRYNISPDKKTLQIFYWIENNSGSKYDIKSKEKKKANVLELSITSAEDVIVFYTNKEHDEYETNNSIIAKSLIYEYEQYIQSNLSIKCYQLLEDGTKKELVDPSTSSKIKFNINSQKLNIEKILERVTEIHAFSILYELRNILIGKSNSKIAIHKCNCKDIIEKNFYNSKTSDNEKEKQQPELIVCYRINHYVKITVDERTGRIVITEYNESGTDNINSFIQEKIKIVEEQINKDLSNAVDDLISLRNLTIINEIELLSIYLGLEPSKKLLITQEELRRLMNSNELFQSQNIIYLRYPNYPNYYIIIYIDSEEINSNVKHKHDVSYFKVWLVSTQKKNSSGFLEFTLFMNLDISQLIENEDNYNNDIENDDFHHFRKRRCIEEPSVWDKTKNLTLDLEILSKIEAVCRYKIAYSLLTTQLKNLHIPYYFVSIKSNNVIDYDSPLSIFDLIIKIRVKDIIPDVIRKCVLGDYILKLNNDLYITATGNTLNKDNNVAPFDKFSIKNSIKGISRGIEVVAKLQVKPGELPINEDFSIGDINFSVKTKVLTFTYSKINNCIYKILNIWKGLLILRIIASQAYSNKDILKNNEMTIDKINLLKTKILFYEKNFVEFALNTSLDNSNSNGINIIFGVKGDNKTSIFYEEKQFLIEDFFKDYNVINFLLKLKTKYVLFKNINLIKKSREEMNSPLTIVKESLNRIKLTYNDQYTIEIGQCTDNLIIILYSESNEKKIIMNTTNSSSTTNKINHHSNIIPQFQSFIDQVIKLNSSSNINGTSLGSTLMSSSTLNSSSSSIAKIEDNPTTATPTTTTTNNNNNNNNNNLKNENEDYVCLKIPNGVIFDIYYIDKVMENFNKLMNSVTYMDWLNDELNRIEQNKTTNKAIINYSKDLQNPLLLTYTNDHIELILTYVYVDDKWTMSLKILSEKADCEVLINKILKLKNPIMGFKDITQLMLLPPDIAKEVLSMINKEKEKQMNGTTSEICLTVPEGLPDYLPNVGESAIFTDVSNNRIGLLCNITYTNPQDNNRRTIVIPFLYNWESKFFCEWNANPELSKLKTNEECKTWIKNQSDPANSVSKLNVLLIRISVIIEKRNEKEKIKFACTTLSSMNTDNYKDIDIKNNM</sequence>
<evidence type="ECO:0000256" key="3">
    <source>
        <dbReference type="ARBA" id="ARBA00019619"/>
    </source>
</evidence>
<evidence type="ECO:0000313" key="13">
    <source>
        <dbReference type="Proteomes" id="UP000193944"/>
    </source>
</evidence>
<feature type="domain" description="Mediator complex subunit MED14 N-terminal" evidence="11">
    <location>
        <begin position="30"/>
        <end position="217"/>
    </location>
</feature>
<dbReference type="PANTHER" id="PTHR12809">
    <property type="entry name" value="MEDIATOR COMPLEX SUBUNIT"/>
    <property type="match status" value="1"/>
</dbReference>
<evidence type="ECO:0000256" key="7">
    <source>
        <dbReference type="ARBA" id="ARBA00023242"/>
    </source>
</evidence>
<dbReference type="Proteomes" id="UP000193944">
    <property type="component" value="Unassembled WGS sequence"/>
</dbReference>
<evidence type="ECO:0000256" key="10">
    <source>
        <dbReference type="SAM" id="MobiDB-lite"/>
    </source>
</evidence>
<dbReference type="GO" id="GO:0016592">
    <property type="term" value="C:mediator complex"/>
    <property type="evidence" value="ECO:0007669"/>
    <property type="project" value="UniProtKB-UniRule"/>
</dbReference>
<keyword evidence="6 9" id="KW-0804">Transcription</keyword>
<feature type="compositionally biased region" description="Low complexity" evidence="10">
    <location>
        <begin position="269"/>
        <end position="307"/>
    </location>
</feature>
<evidence type="ECO:0000313" key="12">
    <source>
        <dbReference type="EMBL" id="ORX76637.1"/>
    </source>
</evidence>
<gene>
    <name evidence="12" type="ORF">BCR32DRAFT_329271</name>
</gene>
<organism evidence="12 13">
    <name type="scientific">Anaeromyces robustus</name>
    <dbReference type="NCBI Taxonomy" id="1754192"/>
    <lineage>
        <taxon>Eukaryota</taxon>
        <taxon>Fungi</taxon>
        <taxon>Fungi incertae sedis</taxon>
        <taxon>Chytridiomycota</taxon>
        <taxon>Chytridiomycota incertae sedis</taxon>
        <taxon>Neocallimastigomycetes</taxon>
        <taxon>Neocallimastigales</taxon>
        <taxon>Neocallimastigaceae</taxon>
        <taxon>Anaeromyces</taxon>
    </lineage>
</organism>
<feature type="region of interest" description="Disordered" evidence="10">
    <location>
        <begin position="267"/>
        <end position="313"/>
    </location>
</feature>
<dbReference type="STRING" id="1754192.A0A1Y1WSX9"/>
<dbReference type="GO" id="GO:0070847">
    <property type="term" value="C:core mediator complex"/>
    <property type="evidence" value="ECO:0007669"/>
    <property type="project" value="TreeGrafter"/>
</dbReference>
<dbReference type="EMBL" id="MCFG01000287">
    <property type="protein sequence ID" value="ORX76637.1"/>
    <property type="molecule type" value="Genomic_DNA"/>
</dbReference>
<keyword evidence="13" id="KW-1185">Reference proteome</keyword>
<evidence type="ECO:0000256" key="9">
    <source>
        <dbReference type="RuleBase" id="RU365082"/>
    </source>
</evidence>
<evidence type="ECO:0000256" key="6">
    <source>
        <dbReference type="ARBA" id="ARBA00023163"/>
    </source>
</evidence>
<comment type="caution">
    <text evidence="12">The sequence shown here is derived from an EMBL/GenBank/DDBJ whole genome shotgun (WGS) entry which is preliminary data.</text>
</comment>
<feature type="compositionally biased region" description="Low complexity" evidence="10">
    <location>
        <begin position="1153"/>
        <end position="1174"/>
    </location>
</feature>
<accession>A0A1Y1WSX9</accession>
<reference evidence="12 13" key="2">
    <citation type="submission" date="2016-08" db="EMBL/GenBank/DDBJ databases">
        <title>Pervasive Adenine N6-methylation of Active Genes in Fungi.</title>
        <authorList>
            <consortium name="DOE Joint Genome Institute"/>
            <person name="Mondo S.J."/>
            <person name="Dannebaum R.O."/>
            <person name="Kuo R.C."/>
            <person name="Labutti K."/>
            <person name="Haridas S."/>
            <person name="Kuo A."/>
            <person name="Salamov A."/>
            <person name="Ahrendt S.R."/>
            <person name="Lipzen A."/>
            <person name="Sullivan W."/>
            <person name="Andreopoulos W.B."/>
            <person name="Clum A."/>
            <person name="Lindquist E."/>
            <person name="Daum C."/>
            <person name="Ramamoorthy G.K."/>
            <person name="Gryganskyi A."/>
            <person name="Culley D."/>
            <person name="Magnuson J.K."/>
            <person name="James T.Y."/>
            <person name="O'Malley M.A."/>
            <person name="Stajich J.E."/>
            <person name="Spatafora J.W."/>
            <person name="Visel A."/>
            <person name="Grigoriev I.V."/>
        </authorList>
    </citation>
    <scope>NUCLEOTIDE SEQUENCE [LARGE SCALE GENOMIC DNA]</scope>
    <source>
        <strain evidence="12 13">S4</strain>
    </source>
</reference>
<dbReference type="OrthoDB" id="205099at2759"/>
<evidence type="ECO:0000259" key="11">
    <source>
        <dbReference type="Pfam" id="PF08638"/>
    </source>
</evidence>
<dbReference type="InterPro" id="IPR055122">
    <property type="entry name" value="Med14_N"/>
</dbReference>
<comment type="similarity">
    <text evidence="2 9">Belongs to the Mediator complex subunit 14 family.</text>
</comment>
<keyword evidence="5 9" id="KW-0010">Activator</keyword>
<evidence type="ECO:0000256" key="8">
    <source>
        <dbReference type="ARBA" id="ARBA00032007"/>
    </source>
</evidence>